<gene>
    <name evidence="8" type="ORF">ABVK25_009337</name>
</gene>
<feature type="domain" description="Photolyase/cryptochrome alpha/beta" evidence="7">
    <location>
        <begin position="5"/>
        <end position="169"/>
    </location>
</feature>
<dbReference type="PRINTS" id="PR00147">
    <property type="entry name" value="DNAPHOTLYASE"/>
</dbReference>
<protein>
    <recommendedName>
        <fullName evidence="5">Cryptochrome DASH</fullName>
    </recommendedName>
</protein>
<dbReference type="Pfam" id="PF03441">
    <property type="entry name" value="FAD_binding_7"/>
    <property type="match status" value="1"/>
</dbReference>
<dbReference type="PANTHER" id="PTHR11455:SF22">
    <property type="entry name" value="CRYPTOCHROME DASH"/>
    <property type="match status" value="1"/>
</dbReference>
<comment type="function">
    <text evidence="5">May have a photoreceptor function.</text>
</comment>
<dbReference type="Gene3D" id="3.40.50.620">
    <property type="entry name" value="HUPs"/>
    <property type="match status" value="1"/>
</dbReference>
<comment type="caution">
    <text evidence="8">The sequence shown here is derived from an EMBL/GenBank/DDBJ whole genome shotgun (WGS) entry which is preliminary data.</text>
</comment>
<keyword evidence="9" id="KW-1185">Reference proteome</keyword>
<dbReference type="SUPFAM" id="SSF48173">
    <property type="entry name" value="Cryptochrome/photolyase FAD-binding domain"/>
    <property type="match status" value="1"/>
</dbReference>
<feature type="region of interest" description="Disordered" evidence="6">
    <location>
        <begin position="441"/>
        <end position="499"/>
    </location>
</feature>
<dbReference type="InterPro" id="IPR014729">
    <property type="entry name" value="Rossmann-like_a/b/a_fold"/>
</dbReference>
<dbReference type="InterPro" id="IPR036134">
    <property type="entry name" value="Crypto/Photolyase_FAD-like_sf"/>
</dbReference>
<comment type="similarity">
    <text evidence="1 5">Belongs to the DNA photolyase class-1 family.</text>
</comment>
<evidence type="ECO:0000313" key="8">
    <source>
        <dbReference type="EMBL" id="KAL2050365.1"/>
    </source>
</evidence>
<feature type="compositionally biased region" description="Basic and acidic residues" evidence="6">
    <location>
        <begin position="475"/>
        <end position="493"/>
    </location>
</feature>
<evidence type="ECO:0000256" key="4">
    <source>
        <dbReference type="ARBA" id="ARBA00022991"/>
    </source>
</evidence>
<dbReference type="Gene3D" id="1.10.579.10">
    <property type="entry name" value="DNA Cyclobutane Dipyrimidine Photolyase, subunit A, domain 3"/>
    <property type="match status" value="1"/>
</dbReference>
<dbReference type="Gene3D" id="1.25.40.80">
    <property type="match status" value="1"/>
</dbReference>
<evidence type="ECO:0000256" key="2">
    <source>
        <dbReference type="ARBA" id="ARBA00022630"/>
    </source>
</evidence>
<dbReference type="NCBIfam" id="TIGR02765">
    <property type="entry name" value="crypto_DASH"/>
    <property type="match status" value="1"/>
</dbReference>
<dbReference type="Pfam" id="PF00875">
    <property type="entry name" value="DNA_photolyase"/>
    <property type="match status" value="1"/>
</dbReference>
<dbReference type="SUPFAM" id="SSF52425">
    <property type="entry name" value="Cryptochrome/photolyase, N-terminal domain"/>
    <property type="match status" value="1"/>
</dbReference>
<organism evidence="8 9">
    <name type="scientific">Lepraria finkii</name>
    <dbReference type="NCBI Taxonomy" id="1340010"/>
    <lineage>
        <taxon>Eukaryota</taxon>
        <taxon>Fungi</taxon>
        <taxon>Dikarya</taxon>
        <taxon>Ascomycota</taxon>
        <taxon>Pezizomycotina</taxon>
        <taxon>Lecanoromycetes</taxon>
        <taxon>OSLEUM clade</taxon>
        <taxon>Lecanoromycetidae</taxon>
        <taxon>Lecanorales</taxon>
        <taxon>Lecanorineae</taxon>
        <taxon>Stereocaulaceae</taxon>
        <taxon>Lepraria</taxon>
    </lineage>
</organism>
<dbReference type="PROSITE" id="PS51645">
    <property type="entry name" value="PHR_CRY_ALPHA_BETA"/>
    <property type="match status" value="1"/>
</dbReference>
<evidence type="ECO:0000313" key="9">
    <source>
        <dbReference type="Proteomes" id="UP001590951"/>
    </source>
</evidence>
<sequence>MSSPRILIYLLRRDLRLADNPIFSEIAKNFQQPHHPYTHLLPVYIFAAQQIEVSGFLTSNSDRSPFPEARSNAGGFQRCGHHRARFLAESVWDLKKSLGNVGSGLEIWVGMAGQVIQDLLEAFKKESTEIVGIWMTDEEGVEEKREERDVKKAAQDAGTEFKLWTDEKYYIDDMSTYKDTRNGMLGLDFSTKFSAWLALGCITARQIHSYLLAFEDGTSDLGKGVHGYGKGENKGTEAVRFELLWRDYFRLTTRKFGPRLFRIGGFKDDTSTSWKSPQKDPDTQAKVIRFLEGTTGTGFIDASMRELFLTGYTSNRLRQNVASFLAKQLGIDWRIGAEWYESLLCDYDLSSNWGNWQYTAGVGNDPREARIFNPVKQAHDYDPQGEYVKNWVEELRPFDDPQIIFQPWKMSEKKKKELGLVGNEIVEQPLKRIEFYVGRNAGRGGGRARRKGGVAGGGRGGGGGRRGRGGYNGRGRGEKSRGQWREGKTDRSKAMMNDE</sequence>
<keyword evidence="3 5" id="KW-0274">FAD</keyword>
<dbReference type="PANTHER" id="PTHR11455">
    <property type="entry name" value="CRYPTOCHROME"/>
    <property type="match status" value="1"/>
</dbReference>
<dbReference type="InterPro" id="IPR005101">
    <property type="entry name" value="Cryptochr/Photolyase_FAD-bd"/>
</dbReference>
<proteinExistence type="inferred from homology"/>
<name>A0ABR4AY08_9LECA</name>
<dbReference type="InterPro" id="IPR002081">
    <property type="entry name" value="Cryptochrome/DNA_photolyase_1"/>
</dbReference>
<comment type="cofactor">
    <cofactor evidence="5">
        <name>(6R)-5,10-methylene-5,6,7,8-tetrahydrofolate</name>
        <dbReference type="ChEBI" id="CHEBI:15636"/>
    </cofactor>
    <text evidence="5">Binds 1 5,10-methenyltetrahydrofolate (MTHF) per subunit.</text>
</comment>
<dbReference type="EMBL" id="JBHFEH010000048">
    <property type="protein sequence ID" value="KAL2050365.1"/>
    <property type="molecule type" value="Genomic_DNA"/>
</dbReference>
<keyword evidence="2 5" id="KW-0285">Flavoprotein</keyword>
<evidence type="ECO:0000256" key="1">
    <source>
        <dbReference type="ARBA" id="ARBA00005862"/>
    </source>
</evidence>
<dbReference type="InterPro" id="IPR014133">
    <property type="entry name" value="Cry_DASH"/>
</dbReference>
<evidence type="ECO:0000256" key="6">
    <source>
        <dbReference type="SAM" id="MobiDB-lite"/>
    </source>
</evidence>
<evidence type="ECO:0000256" key="5">
    <source>
        <dbReference type="RuleBase" id="RU367151"/>
    </source>
</evidence>
<dbReference type="InterPro" id="IPR036155">
    <property type="entry name" value="Crypto/Photolyase_N_sf"/>
</dbReference>
<dbReference type="Proteomes" id="UP001590951">
    <property type="component" value="Unassembled WGS sequence"/>
</dbReference>
<comment type="cofactor">
    <cofactor evidence="5">
        <name>FAD</name>
        <dbReference type="ChEBI" id="CHEBI:57692"/>
    </cofactor>
    <text evidence="5">Binds 1 FAD per subunit.</text>
</comment>
<accession>A0ABR4AY08</accession>
<evidence type="ECO:0000259" key="7">
    <source>
        <dbReference type="PROSITE" id="PS51645"/>
    </source>
</evidence>
<feature type="compositionally biased region" description="Gly residues" evidence="6">
    <location>
        <begin position="453"/>
        <end position="474"/>
    </location>
</feature>
<reference evidence="8 9" key="1">
    <citation type="submission" date="2024-09" db="EMBL/GenBank/DDBJ databases">
        <title>Rethinking Asexuality: The Enigmatic Case of Functional Sexual Genes in Lepraria (Stereocaulaceae).</title>
        <authorList>
            <person name="Doellman M."/>
            <person name="Sun Y."/>
            <person name="Barcenas-Pena A."/>
            <person name="Lumbsch H.T."/>
            <person name="Grewe F."/>
        </authorList>
    </citation>
    <scope>NUCLEOTIDE SEQUENCE [LARGE SCALE GENOMIC DNA]</scope>
    <source>
        <strain evidence="8 9">Grewe 0041</strain>
    </source>
</reference>
<keyword evidence="4 5" id="KW-0157">Chromophore</keyword>
<dbReference type="InterPro" id="IPR006050">
    <property type="entry name" value="DNA_photolyase_N"/>
</dbReference>
<evidence type="ECO:0000256" key="3">
    <source>
        <dbReference type="ARBA" id="ARBA00022827"/>
    </source>
</evidence>